<dbReference type="Proteomes" id="UP000243498">
    <property type="component" value="Unassembled WGS sequence"/>
</dbReference>
<evidence type="ECO:0000313" key="3">
    <source>
        <dbReference type="EMBL" id="OAA46097.1"/>
    </source>
</evidence>
<keyword evidence="1" id="KW-0472">Membrane</keyword>
<evidence type="ECO:0000256" key="1">
    <source>
        <dbReference type="SAM" id="Phobius"/>
    </source>
</evidence>
<dbReference type="EMBL" id="AZHC01000007">
    <property type="protein sequence ID" value="OAA46097.1"/>
    <property type="molecule type" value="Genomic_DNA"/>
</dbReference>
<keyword evidence="1" id="KW-0812">Transmembrane</keyword>
<keyword evidence="1" id="KW-1133">Transmembrane helix</keyword>
<dbReference type="OMA" id="SGIAVCY"/>
<feature type="chain" id="PRO_5007886583" description="Protein BIG1" evidence="2">
    <location>
        <begin position="21"/>
        <end position="336"/>
    </location>
</feature>
<keyword evidence="4" id="KW-1185">Reference proteome</keyword>
<name>A0A167G360_METRR</name>
<evidence type="ECO:0008006" key="5">
    <source>
        <dbReference type="Google" id="ProtNLM"/>
    </source>
</evidence>
<accession>A0A167G360</accession>
<feature type="transmembrane region" description="Helical" evidence="1">
    <location>
        <begin position="289"/>
        <end position="312"/>
    </location>
</feature>
<reference evidence="3 4" key="1">
    <citation type="journal article" date="2016" name="Genome Biol. Evol.">
        <title>Divergent and convergent evolution of fungal pathogenicity.</title>
        <authorList>
            <person name="Shang Y."/>
            <person name="Xiao G."/>
            <person name="Zheng P."/>
            <person name="Cen K."/>
            <person name="Zhan S."/>
            <person name="Wang C."/>
        </authorList>
    </citation>
    <scope>NUCLEOTIDE SEQUENCE [LARGE SCALE GENOMIC DNA]</scope>
    <source>
        <strain evidence="3 4">RCEF 4871</strain>
    </source>
</reference>
<evidence type="ECO:0000256" key="2">
    <source>
        <dbReference type="SAM" id="SignalP"/>
    </source>
</evidence>
<feature type="signal peptide" evidence="2">
    <location>
        <begin position="1"/>
        <end position="20"/>
    </location>
</feature>
<comment type="caution">
    <text evidence="3">The sequence shown here is derived from an EMBL/GenBank/DDBJ whole genome shotgun (WGS) entry which is preliminary data.</text>
</comment>
<dbReference type="AlphaFoldDB" id="A0A167G360"/>
<gene>
    <name evidence="3" type="ORF">NOR_02850</name>
</gene>
<organism evidence="3 4">
    <name type="scientific">Metarhizium rileyi (strain RCEF 4871)</name>
    <name type="common">Nomuraea rileyi</name>
    <dbReference type="NCBI Taxonomy" id="1649241"/>
    <lineage>
        <taxon>Eukaryota</taxon>
        <taxon>Fungi</taxon>
        <taxon>Dikarya</taxon>
        <taxon>Ascomycota</taxon>
        <taxon>Pezizomycotina</taxon>
        <taxon>Sordariomycetes</taxon>
        <taxon>Hypocreomycetidae</taxon>
        <taxon>Hypocreales</taxon>
        <taxon>Clavicipitaceae</taxon>
        <taxon>Metarhizium</taxon>
    </lineage>
</organism>
<proteinExistence type="predicted"/>
<evidence type="ECO:0000313" key="4">
    <source>
        <dbReference type="Proteomes" id="UP000243498"/>
    </source>
</evidence>
<dbReference type="OrthoDB" id="2596908at2759"/>
<protein>
    <recommendedName>
        <fullName evidence="5">Protein BIG1</fullName>
    </recommendedName>
</protein>
<keyword evidence="2" id="KW-0732">Signal</keyword>
<sequence length="336" mass="35823">MRPVAGMAMSAVYLVSATLAAINLMPGNSVLRAGDVLERPFSDIANGVGLPELTSRQASIVNAAEEDAEADGASSNEAFNMTTWSIATNEACLKALSPIQRSTNPSGKCICYNLPTLDVTTGVFEAELRLYRISDPRDAFASIPQENIKVSVAYQGASVSPITPEEVMLMGNVRNETRLVSPREVDGGPNLVQTYLFVGQIDKARIAENMSMAAFEAVLIPTFTLTASNATGGSVQTNLSMNEASFLTGVFSKSVVLSDHAAAEAAVTSQLDLLHNGTIAFILPGTQIMIFPIGAIITSVWLALGLVAYGWGTYERMNHVEMHKQRLASSKAKPTF</sequence>
<dbReference type="STRING" id="1081105.A0A167G360"/>